<dbReference type="AlphaFoldDB" id="A0A3B0ZS81"/>
<evidence type="ECO:0000256" key="2">
    <source>
        <dbReference type="ARBA" id="ARBA00022741"/>
    </source>
</evidence>
<dbReference type="SUPFAM" id="SSF51735">
    <property type="entry name" value="NAD(P)-binding Rossmann-fold domains"/>
    <property type="match status" value="1"/>
</dbReference>
<evidence type="ECO:0000256" key="5">
    <source>
        <dbReference type="ARBA" id="ARBA00023027"/>
    </source>
</evidence>
<evidence type="ECO:0000313" key="9">
    <source>
        <dbReference type="EMBL" id="VAW96338.1"/>
    </source>
</evidence>
<dbReference type="NCBIfam" id="NF006942">
    <property type="entry name" value="PRK09424.1"/>
    <property type="match status" value="1"/>
</dbReference>
<keyword evidence="4" id="KW-1278">Translocase</keyword>
<feature type="domain" description="Alanine dehydrogenase/pyridine nucleotide transhydrogenase NAD(H)-binding" evidence="7">
    <location>
        <begin position="146"/>
        <end position="310"/>
    </location>
</feature>
<evidence type="ECO:0000256" key="1">
    <source>
        <dbReference type="ARBA" id="ARBA00012943"/>
    </source>
</evidence>
<dbReference type="SUPFAM" id="SSF52283">
    <property type="entry name" value="Formate/glycerate dehydrogenase catalytic domain-like"/>
    <property type="match status" value="1"/>
</dbReference>
<dbReference type="SMART" id="SM01003">
    <property type="entry name" value="AlaDh_PNT_N"/>
    <property type="match status" value="1"/>
</dbReference>
<reference evidence="9" key="1">
    <citation type="submission" date="2018-06" db="EMBL/GenBank/DDBJ databases">
        <authorList>
            <person name="Zhirakovskaya E."/>
        </authorList>
    </citation>
    <scope>NUCLEOTIDE SEQUENCE</scope>
</reference>
<organism evidence="9">
    <name type="scientific">hydrothermal vent metagenome</name>
    <dbReference type="NCBI Taxonomy" id="652676"/>
    <lineage>
        <taxon>unclassified sequences</taxon>
        <taxon>metagenomes</taxon>
        <taxon>ecological metagenomes</taxon>
    </lineage>
</organism>
<dbReference type="EMBL" id="UOFS01000026">
    <property type="protein sequence ID" value="VAW96338.1"/>
    <property type="molecule type" value="Genomic_DNA"/>
</dbReference>
<dbReference type="PANTHER" id="PTHR10160">
    <property type="entry name" value="NAD(P) TRANSHYDROGENASE"/>
    <property type="match status" value="1"/>
</dbReference>
<dbReference type="InterPro" id="IPR036291">
    <property type="entry name" value="NAD(P)-bd_dom_sf"/>
</dbReference>
<proteinExistence type="predicted"/>
<keyword evidence="2" id="KW-0547">Nucleotide-binding</keyword>
<dbReference type="Pfam" id="PF01262">
    <property type="entry name" value="AlaDh_PNT_C"/>
    <property type="match status" value="1"/>
</dbReference>
<dbReference type="InterPro" id="IPR007698">
    <property type="entry name" value="AlaDH/PNT_NAD(H)-bd"/>
</dbReference>
<dbReference type="Pfam" id="PF05222">
    <property type="entry name" value="AlaDh_PNT_N"/>
    <property type="match status" value="1"/>
</dbReference>
<dbReference type="GO" id="GO:0006740">
    <property type="term" value="P:NADPH regeneration"/>
    <property type="evidence" value="ECO:0007669"/>
    <property type="project" value="TreeGrafter"/>
</dbReference>
<dbReference type="GO" id="GO:0005886">
    <property type="term" value="C:plasma membrane"/>
    <property type="evidence" value="ECO:0007669"/>
    <property type="project" value="TreeGrafter"/>
</dbReference>
<keyword evidence="3" id="KW-0521">NADP</keyword>
<evidence type="ECO:0000256" key="3">
    <source>
        <dbReference type="ARBA" id="ARBA00022857"/>
    </source>
</evidence>
<accession>A0A3B0ZS81</accession>
<dbReference type="EC" id="7.1.1.1" evidence="1"/>
<sequence>MFIGIPRENKKLETRVAATPDSVRKMCDRGFNVIIEESAGLESHFTDDAYKDAGADIVDKSDALSADVVCKIHKPEHDEIDNMKKGSVLLSFLDICNDDGTFNRLADAGINSLALEMIPRISRAQSMDALSSQANIGGYRATLEAAHLYGRFLPMMMTSAGSAKPAKVMVLGAGVAGLQAIATAKRLGSQVYAYDVRAEVKEQIESLGAKFVELKMPEDGTGEGGYAKKLNLSNQQLQQELLAQELKSFDIVISTAMIPCMPAPVLITEDAVKGMKQGSVIVDMAAASGGNCPLTVADETNVHHGVTICGTTNFPALMPSDASNFYSRNLINLLFLMLHEKQGKPEFKDYTQDEITQLSLVTCEGNVCYERRI</sequence>
<protein>
    <recommendedName>
        <fullName evidence="1">proton-translocating NAD(P)(+) transhydrogenase</fullName>
        <ecNumber evidence="1">7.1.1.1</ecNumber>
    </recommendedName>
</protein>
<evidence type="ECO:0000259" key="8">
    <source>
        <dbReference type="SMART" id="SM01003"/>
    </source>
</evidence>
<evidence type="ECO:0000256" key="4">
    <source>
        <dbReference type="ARBA" id="ARBA00022967"/>
    </source>
</evidence>
<evidence type="ECO:0000259" key="7">
    <source>
        <dbReference type="SMART" id="SM01002"/>
    </source>
</evidence>
<dbReference type="GO" id="GO:0008750">
    <property type="term" value="F:proton-translocating NAD(P)+ transhydrogenase activity"/>
    <property type="evidence" value="ECO:0007669"/>
    <property type="project" value="UniProtKB-EC"/>
</dbReference>
<dbReference type="GO" id="GO:0050661">
    <property type="term" value="F:NADP binding"/>
    <property type="evidence" value="ECO:0007669"/>
    <property type="project" value="TreeGrafter"/>
</dbReference>
<evidence type="ECO:0000256" key="6">
    <source>
        <dbReference type="ARBA" id="ARBA00048202"/>
    </source>
</evidence>
<dbReference type="SMART" id="SM01002">
    <property type="entry name" value="AlaDh_PNT_C"/>
    <property type="match status" value="1"/>
</dbReference>
<name>A0A3B0ZS81_9ZZZZ</name>
<dbReference type="InterPro" id="IPR007886">
    <property type="entry name" value="AlaDH/PNT_N"/>
</dbReference>
<comment type="catalytic activity">
    <reaction evidence="6">
        <text>NAD(+) + NADPH + H(+)(in) = NADH + NADP(+) + H(+)(out)</text>
        <dbReference type="Rhea" id="RHEA:47992"/>
        <dbReference type="ChEBI" id="CHEBI:15378"/>
        <dbReference type="ChEBI" id="CHEBI:57540"/>
        <dbReference type="ChEBI" id="CHEBI:57783"/>
        <dbReference type="ChEBI" id="CHEBI:57945"/>
        <dbReference type="ChEBI" id="CHEBI:58349"/>
        <dbReference type="EC" id="7.1.1.1"/>
    </reaction>
</comment>
<gene>
    <name evidence="9" type="ORF">MNBD_GAMMA22-1297</name>
</gene>
<dbReference type="CDD" id="cd05304">
    <property type="entry name" value="Rubrum_tdh"/>
    <property type="match status" value="1"/>
</dbReference>
<feature type="domain" description="Alanine dehydrogenase/pyridine nucleotide transhydrogenase N-terminal" evidence="8">
    <location>
        <begin position="4"/>
        <end position="137"/>
    </location>
</feature>
<dbReference type="GO" id="GO:0016491">
    <property type="term" value="F:oxidoreductase activity"/>
    <property type="evidence" value="ECO:0007669"/>
    <property type="project" value="UniProtKB-KW"/>
</dbReference>
<dbReference type="PANTHER" id="PTHR10160:SF19">
    <property type="entry name" value="PROTON-TRANSLOCATING NAD(P)(+) TRANSHYDROGENASE"/>
    <property type="match status" value="1"/>
</dbReference>
<keyword evidence="5" id="KW-0520">NAD</keyword>
<keyword evidence="9" id="KW-0560">Oxidoreductase</keyword>
<dbReference type="Gene3D" id="3.40.50.720">
    <property type="entry name" value="NAD(P)-binding Rossmann-like Domain"/>
    <property type="match status" value="2"/>
</dbReference>